<comment type="similarity">
    <text evidence="2">Belongs to the ARS2 family.</text>
</comment>
<evidence type="ECO:0000256" key="7">
    <source>
        <dbReference type="SAM" id="MobiDB-lite"/>
    </source>
</evidence>
<name>A0A8R2B7E8_ACYPI</name>
<evidence type="ECO:0000256" key="2">
    <source>
        <dbReference type="ARBA" id="ARBA00005407"/>
    </source>
</evidence>
<organism evidence="10 11">
    <name type="scientific">Acyrthosiphon pisum</name>
    <name type="common">Pea aphid</name>
    <dbReference type="NCBI Taxonomy" id="7029"/>
    <lineage>
        <taxon>Eukaryota</taxon>
        <taxon>Metazoa</taxon>
        <taxon>Ecdysozoa</taxon>
        <taxon>Arthropoda</taxon>
        <taxon>Hexapoda</taxon>
        <taxon>Insecta</taxon>
        <taxon>Pterygota</taxon>
        <taxon>Neoptera</taxon>
        <taxon>Paraneoptera</taxon>
        <taxon>Hemiptera</taxon>
        <taxon>Sternorrhyncha</taxon>
        <taxon>Aphidomorpha</taxon>
        <taxon>Aphidoidea</taxon>
        <taxon>Aphididae</taxon>
        <taxon>Macrosiphini</taxon>
        <taxon>Acyrthosiphon</taxon>
    </lineage>
</organism>
<dbReference type="KEGG" id="api:103310005"/>
<evidence type="ECO:0000256" key="1">
    <source>
        <dbReference type="ARBA" id="ARBA00004123"/>
    </source>
</evidence>
<keyword evidence="11" id="KW-1185">Reference proteome</keyword>
<evidence type="ECO:0000256" key="3">
    <source>
        <dbReference type="ARBA" id="ARBA00017364"/>
    </source>
</evidence>
<feature type="compositionally biased region" description="Basic residues" evidence="7">
    <location>
        <begin position="91"/>
        <end position="101"/>
    </location>
</feature>
<dbReference type="GO" id="GO:0031053">
    <property type="term" value="P:primary miRNA processing"/>
    <property type="evidence" value="ECO:0007669"/>
    <property type="project" value="TreeGrafter"/>
</dbReference>
<reference evidence="11" key="1">
    <citation type="submission" date="2010-06" db="EMBL/GenBank/DDBJ databases">
        <authorList>
            <person name="Jiang H."/>
            <person name="Abraham K."/>
            <person name="Ali S."/>
            <person name="Alsbrooks S.L."/>
            <person name="Anim B.N."/>
            <person name="Anosike U.S."/>
            <person name="Attaway T."/>
            <person name="Bandaranaike D.P."/>
            <person name="Battles P.K."/>
            <person name="Bell S.N."/>
            <person name="Bell A.V."/>
            <person name="Beltran B."/>
            <person name="Bickham C."/>
            <person name="Bustamante Y."/>
            <person name="Caleb T."/>
            <person name="Canada A."/>
            <person name="Cardenas V."/>
            <person name="Carter K."/>
            <person name="Chacko J."/>
            <person name="Chandrabose M.N."/>
            <person name="Chavez D."/>
            <person name="Chavez A."/>
            <person name="Chen L."/>
            <person name="Chu H.-S."/>
            <person name="Claassen K.J."/>
            <person name="Cockrell R."/>
            <person name="Collins M."/>
            <person name="Cooper J.A."/>
            <person name="Cree A."/>
            <person name="Curry S.M."/>
            <person name="Da Y."/>
            <person name="Dao M.D."/>
            <person name="Das B."/>
            <person name="Davila M.-L."/>
            <person name="Davy-Carroll L."/>
            <person name="Denson S."/>
            <person name="Dinh H."/>
            <person name="Ebong V.E."/>
            <person name="Edwards J.R."/>
            <person name="Egan A."/>
            <person name="El-Daye J."/>
            <person name="Escobedo L."/>
            <person name="Fernandez S."/>
            <person name="Fernando P.R."/>
            <person name="Flagg N."/>
            <person name="Forbes L.D."/>
            <person name="Fowler R.G."/>
            <person name="Fu Q."/>
            <person name="Gabisi R.A."/>
            <person name="Ganer J."/>
            <person name="Garbino Pronczuk A."/>
            <person name="Garcia R.M."/>
            <person name="Garner T."/>
            <person name="Garrett T.E."/>
            <person name="Gonzalez D.A."/>
            <person name="Hamid H."/>
            <person name="Hawkins E.S."/>
            <person name="Hirani K."/>
            <person name="Hogues M.E."/>
            <person name="Hollins B."/>
            <person name="Hsiao C.-H."/>
            <person name="Jabil R."/>
            <person name="James M.L."/>
            <person name="Jhangiani S.N."/>
            <person name="Johnson B."/>
            <person name="Johnson Q."/>
            <person name="Joshi V."/>
            <person name="Kalu J.B."/>
            <person name="Kam C."/>
            <person name="Kashfia A."/>
            <person name="Keebler J."/>
            <person name="Kisamo H."/>
            <person name="Kovar C.L."/>
            <person name="Lago L.A."/>
            <person name="Lai C.-Y."/>
            <person name="Laidlaw J."/>
            <person name="Lara F."/>
            <person name="Le T.-K."/>
            <person name="Lee S.L."/>
            <person name="Legall F.H."/>
            <person name="Lemon S.J."/>
            <person name="Lewis L.R."/>
            <person name="Li B."/>
            <person name="Liu Y."/>
            <person name="Liu Y.-S."/>
            <person name="Lopez J."/>
            <person name="Lozado R.J."/>
            <person name="Lu J."/>
            <person name="Madu R.C."/>
            <person name="Maheshwari M."/>
            <person name="Maheshwari R."/>
            <person name="Malloy K."/>
            <person name="Martinez E."/>
            <person name="Mathew T."/>
            <person name="Mercado I.C."/>
            <person name="Mercado C."/>
            <person name="Meyer B."/>
            <person name="Montgomery K."/>
            <person name="Morgan M.B."/>
            <person name="Munidasa M."/>
            <person name="Nazareth L.V."/>
            <person name="Nelson J."/>
            <person name="Ng B.M."/>
            <person name="Nguyen N.B."/>
            <person name="Nguyen P.Q."/>
            <person name="Nguyen T."/>
            <person name="Obregon M."/>
            <person name="Okwuonu G.O."/>
            <person name="Onwere C.G."/>
            <person name="Orozco G."/>
            <person name="Parra A."/>
            <person name="Patel S."/>
            <person name="Patil S."/>
            <person name="Perez A."/>
            <person name="Perez Y."/>
            <person name="Pham C."/>
            <person name="Primus E.L."/>
            <person name="Pu L.-L."/>
            <person name="Puazo M."/>
            <person name="Qin X."/>
            <person name="Quiroz J.B."/>
            <person name="Reese J."/>
            <person name="Richards S."/>
            <person name="Rives C.M."/>
            <person name="Robberts R."/>
            <person name="Ruiz S.J."/>
            <person name="Ruiz M.J."/>
            <person name="Santibanez J."/>
            <person name="Schneider B.W."/>
            <person name="Sisson I."/>
            <person name="Smith M."/>
            <person name="Sodergren E."/>
            <person name="Song X.-Z."/>
            <person name="Song B.B."/>
            <person name="Summersgill H."/>
            <person name="Thelus R."/>
            <person name="Thornton R.D."/>
            <person name="Trejos Z.Y."/>
            <person name="Usmani K."/>
            <person name="Vattathil S."/>
            <person name="Villasana D."/>
            <person name="Walker D.L."/>
            <person name="Wang S."/>
            <person name="Wang K."/>
            <person name="White C.S."/>
            <person name="Williams A.C."/>
            <person name="Williamson J."/>
            <person name="Wilson K."/>
            <person name="Woghiren I.O."/>
            <person name="Woodworth J.R."/>
            <person name="Worley K.C."/>
            <person name="Wright R.A."/>
            <person name="Wu W."/>
            <person name="Young L."/>
            <person name="Zhang L."/>
            <person name="Zhang J."/>
            <person name="Zhu Y."/>
            <person name="Muzny D.M."/>
            <person name="Weinstock G."/>
            <person name="Gibbs R.A."/>
        </authorList>
    </citation>
    <scope>NUCLEOTIDE SEQUENCE [LARGE SCALE GENOMIC DNA]</scope>
    <source>
        <strain evidence="11">LSR1</strain>
    </source>
</reference>
<reference evidence="10" key="2">
    <citation type="submission" date="2022-06" db="UniProtKB">
        <authorList>
            <consortium name="EnsemblMetazoa"/>
        </authorList>
    </citation>
    <scope>IDENTIFICATION</scope>
</reference>
<evidence type="ECO:0000259" key="9">
    <source>
        <dbReference type="Pfam" id="PF12066"/>
    </source>
</evidence>
<dbReference type="OrthoDB" id="342064at2759"/>
<dbReference type="Proteomes" id="UP000007819">
    <property type="component" value="Chromosome X"/>
</dbReference>
<accession>A0A8R2B7E8</accession>
<evidence type="ECO:0000313" key="10">
    <source>
        <dbReference type="EnsemblMetazoa" id="XP_008185176.1"/>
    </source>
</evidence>
<dbReference type="InterPro" id="IPR021933">
    <property type="entry name" value="SERRATE/Ars2_N"/>
</dbReference>
<proteinExistence type="inferred from homology"/>
<feature type="domain" description="SERRATE/Ars2 N-terminal" evidence="9">
    <location>
        <begin position="137"/>
        <end position="241"/>
    </location>
</feature>
<dbReference type="RefSeq" id="XP_008185176.1">
    <property type="nucleotide sequence ID" value="XM_008186954.1"/>
</dbReference>
<dbReference type="AlphaFoldDB" id="A0A8R2B7E8"/>
<dbReference type="Pfam" id="PF04959">
    <property type="entry name" value="ARS2"/>
    <property type="match status" value="1"/>
</dbReference>
<comment type="subcellular location">
    <subcellularLocation>
        <location evidence="1">Nucleus</location>
    </subcellularLocation>
</comment>
<evidence type="ECO:0000256" key="5">
    <source>
        <dbReference type="ARBA" id="ARBA00023242"/>
    </source>
</evidence>
<evidence type="ECO:0000256" key="4">
    <source>
        <dbReference type="ARBA" id="ARBA00023158"/>
    </source>
</evidence>
<feature type="domain" description="SERRATE/Ars2 C-terminal" evidence="8">
    <location>
        <begin position="564"/>
        <end position="670"/>
    </location>
</feature>
<dbReference type="PANTHER" id="PTHR13165">
    <property type="entry name" value="ARSENITE-RESISTANCE PROTEIN 2"/>
    <property type="match status" value="1"/>
</dbReference>
<keyword evidence="5" id="KW-0539">Nucleus</keyword>
<dbReference type="GO" id="GO:0016604">
    <property type="term" value="C:nuclear body"/>
    <property type="evidence" value="ECO:0007669"/>
    <property type="project" value="TreeGrafter"/>
</dbReference>
<evidence type="ECO:0000259" key="8">
    <source>
        <dbReference type="Pfam" id="PF04959"/>
    </source>
</evidence>
<dbReference type="InterPro" id="IPR007042">
    <property type="entry name" value="SERRATE/Ars2_C"/>
</dbReference>
<dbReference type="InterPro" id="IPR039727">
    <property type="entry name" value="SE/Ars2"/>
</dbReference>
<dbReference type="PANTHER" id="PTHR13165:SF0">
    <property type="entry name" value="SERRATE RNA EFFECTOR MOLECULE HOMOLOG"/>
    <property type="match status" value="1"/>
</dbReference>
<feature type="region of interest" description="Disordered" evidence="7">
    <location>
        <begin position="1"/>
        <end position="130"/>
    </location>
</feature>
<feature type="region of interest" description="Disordered" evidence="7">
    <location>
        <begin position="255"/>
        <end position="282"/>
    </location>
</feature>
<dbReference type="Pfam" id="PF12066">
    <property type="entry name" value="SERRATE_Ars2_N"/>
    <property type="match status" value="1"/>
</dbReference>
<evidence type="ECO:0000313" key="11">
    <source>
        <dbReference type="Proteomes" id="UP000007819"/>
    </source>
</evidence>
<keyword evidence="4" id="KW-0943">RNA-mediated gene silencing</keyword>
<dbReference type="GeneID" id="103310005"/>
<dbReference type="EnsemblMetazoa" id="XM_008186954.1">
    <property type="protein sequence ID" value="XP_008185176.1"/>
    <property type="gene ID" value="LOC103310005"/>
</dbReference>
<evidence type="ECO:0000256" key="6">
    <source>
        <dbReference type="ARBA" id="ARBA00030701"/>
    </source>
</evidence>
<feature type="compositionally biased region" description="Basic and acidic residues" evidence="7">
    <location>
        <begin position="47"/>
        <end position="58"/>
    </location>
</feature>
<feature type="compositionally biased region" description="Basic and acidic residues" evidence="7">
    <location>
        <begin position="8"/>
        <end position="40"/>
    </location>
</feature>
<sequence length="681" mass="79740">MSSSDDEHDTKQRNDKDRRNVRKSRGDHNRISRGLSESKHSRFGQDAQKESSISDRRTRSPNRKSRGEHYGVSRDYRGLKRKSRRENSQTPRRHRQSKRRRLSQDDQRHLSLSPKRTRFPDRYNSPPMTRLRDFPITQEHLITDKRSLVEHIEHEWHFQRIQLNNFFVAHKDEEWFKNKYHPDDSAKEKEKLTIVLRKRLEVFKEFLDNGKIDSVSVDAENPGPLVHLLDSVIIKLEGGTDFDLTVLNPTGKSIIQQKSKHEKKETNKKTNTNENSDGILDSDKKVGEETNIKDKYVVNKNSEAMNVDVKKPEIFEISNNNDQNNDVRPRALHRTASISLRNLAPTIMKSELETICKQHTGFRRLHMGDPLPDHLWHRHGWAIYDGDVRINDIFRNLKPVRLHGNKLGVNDIKKDTKARILPVNGITNHFQVARNDIKLCASIINHFDNRSGLWQSIDREQSAMETTYGVVSRNPVLQNIIDFITDEASAEEEELLGKSVPFKFEVNTEKHVQLLKDLDRMLLYLRIVHSVDFYNYKEYAHEDGMPSKCNIMHARCAPTLYPPTKREIADYCQYFRSNAESLIVSTKDASERELIQLGSRDEGEEVKMFINCNTKKISTDKWLCHLSGKKFKSPEFVRKHIIRRYTDLLNDVKKEVKYFNNYLRDPNRPQPFPRSRLALNL</sequence>
<protein>
    <recommendedName>
        <fullName evidence="3">Serrate RNA effector molecule homolog</fullName>
    </recommendedName>
    <alternativeName>
        <fullName evidence="6">Arsenite-resistance protein 2 homolog</fullName>
    </alternativeName>
</protein>
<feature type="compositionally biased region" description="Basic and acidic residues" evidence="7">
    <location>
        <begin position="65"/>
        <end position="78"/>
    </location>
</feature>